<evidence type="ECO:0000256" key="3">
    <source>
        <dbReference type="ARBA" id="ARBA00022839"/>
    </source>
</evidence>
<keyword evidence="2" id="KW-0378">Hydrolase</keyword>
<dbReference type="PANTHER" id="PTHR30231">
    <property type="entry name" value="DNA POLYMERASE III SUBUNIT EPSILON"/>
    <property type="match status" value="1"/>
</dbReference>
<dbReference type="InterPro" id="IPR013520">
    <property type="entry name" value="Ribonucl_H"/>
</dbReference>
<dbReference type="AlphaFoldDB" id="A0A1K1P4Q9"/>
<evidence type="ECO:0000313" key="6">
    <source>
        <dbReference type="Proteomes" id="UP000183461"/>
    </source>
</evidence>
<dbReference type="FunFam" id="3.30.420.10:FF:000045">
    <property type="entry name" value="3'-5' exonuclease DinG"/>
    <property type="match status" value="1"/>
</dbReference>
<keyword evidence="1" id="KW-0540">Nuclease</keyword>
<dbReference type="NCBIfam" id="TIGR00573">
    <property type="entry name" value="dnaq"/>
    <property type="match status" value="1"/>
</dbReference>
<dbReference type="Pfam" id="PF00929">
    <property type="entry name" value="RNase_T"/>
    <property type="match status" value="1"/>
</dbReference>
<dbReference type="CDD" id="cd06127">
    <property type="entry name" value="DEDDh"/>
    <property type="match status" value="1"/>
</dbReference>
<dbReference type="InterPro" id="IPR006054">
    <property type="entry name" value="DnaQ"/>
</dbReference>
<proteinExistence type="predicted"/>
<protein>
    <submittedName>
        <fullName evidence="5">DNA polymerase-3 subunit epsilon</fullName>
    </submittedName>
</protein>
<gene>
    <name evidence="5" type="ORF">SAMN02910280_2479</name>
</gene>
<evidence type="ECO:0000256" key="2">
    <source>
        <dbReference type="ARBA" id="ARBA00022801"/>
    </source>
</evidence>
<evidence type="ECO:0000313" key="5">
    <source>
        <dbReference type="EMBL" id="SFW42564.1"/>
    </source>
</evidence>
<evidence type="ECO:0000259" key="4">
    <source>
        <dbReference type="SMART" id="SM00479"/>
    </source>
</evidence>
<dbReference type="GO" id="GO:0006260">
    <property type="term" value="P:DNA replication"/>
    <property type="evidence" value="ECO:0007669"/>
    <property type="project" value="InterPro"/>
</dbReference>
<dbReference type="GO" id="GO:0008408">
    <property type="term" value="F:3'-5' exonuclease activity"/>
    <property type="evidence" value="ECO:0007669"/>
    <property type="project" value="TreeGrafter"/>
</dbReference>
<dbReference type="EMBL" id="FPIP01000007">
    <property type="protein sequence ID" value="SFW42564.1"/>
    <property type="molecule type" value="Genomic_DNA"/>
</dbReference>
<dbReference type="InterPro" id="IPR036397">
    <property type="entry name" value="RNaseH_sf"/>
</dbReference>
<sequence length="194" mass="22115">MSSIKRRKGKSRIAFPEDYCVVDIETTGLSPEECEIIEIAAVRYRNGEKAEVFSTFVKPCNAISSFITQLTGITNEMVADAPCISDAIKAFYEFAGDDMLMGYNVNFDINFLYDNLLRCHGIILENDFVDVLRFARKVLPLMPDRKQTSVAAHYGINITGAHRAEKDCEICNACYIHLRDEMRRQEKEDLHEET</sequence>
<dbReference type="SUPFAM" id="SSF53098">
    <property type="entry name" value="Ribonuclease H-like"/>
    <property type="match status" value="1"/>
</dbReference>
<dbReference type="SMART" id="SM00479">
    <property type="entry name" value="EXOIII"/>
    <property type="match status" value="1"/>
</dbReference>
<dbReference type="InterPro" id="IPR012337">
    <property type="entry name" value="RNaseH-like_sf"/>
</dbReference>
<accession>A0A1K1P4Q9</accession>
<dbReference type="Gene3D" id="3.30.420.10">
    <property type="entry name" value="Ribonuclease H-like superfamily/Ribonuclease H"/>
    <property type="match status" value="1"/>
</dbReference>
<dbReference type="RefSeq" id="WP_081367866.1">
    <property type="nucleotide sequence ID" value="NZ_FPIP01000007.1"/>
</dbReference>
<keyword evidence="3" id="KW-0269">Exonuclease</keyword>
<organism evidence="5 6">
    <name type="scientific">Ruminococcus flavefaciens</name>
    <dbReference type="NCBI Taxonomy" id="1265"/>
    <lineage>
        <taxon>Bacteria</taxon>
        <taxon>Bacillati</taxon>
        <taxon>Bacillota</taxon>
        <taxon>Clostridia</taxon>
        <taxon>Eubacteriales</taxon>
        <taxon>Oscillospiraceae</taxon>
        <taxon>Ruminococcus</taxon>
    </lineage>
</organism>
<evidence type="ECO:0000256" key="1">
    <source>
        <dbReference type="ARBA" id="ARBA00022722"/>
    </source>
</evidence>
<feature type="domain" description="Exonuclease" evidence="4">
    <location>
        <begin position="18"/>
        <end position="184"/>
    </location>
</feature>
<dbReference type="PANTHER" id="PTHR30231:SF4">
    <property type="entry name" value="PROTEIN NEN2"/>
    <property type="match status" value="1"/>
</dbReference>
<name>A0A1K1P4Q9_RUMFL</name>
<reference evidence="5 6" key="1">
    <citation type="submission" date="2016-11" db="EMBL/GenBank/DDBJ databases">
        <authorList>
            <person name="Jaros S."/>
            <person name="Januszkiewicz K."/>
            <person name="Wedrychowicz H."/>
        </authorList>
    </citation>
    <scope>NUCLEOTIDE SEQUENCE [LARGE SCALE GENOMIC DNA]</scope>
    <source>
        <strain evidence="5 6">YL228</strain>
    </source>
</reference>
<dbReference type="GO" id="GO:0003887">
    <property type="term" value="F:DNA-directed DNA polymerase activity"/>
    <property type="evidence" value="ECO:0007669"/>
    <property type="project" value="InterPro"/>
</dbReference>
<dbReference type="GO" id="GO:0003677">
    <property type="term" value="F:DNA binding"/>
    <property type="evidence" value="ECO:0007669"/>
    <property type="project" value="InterPro"/>
</dbReference>
<dbReference type="Proteomes" id="UP000183461">
    <property type="component" value="Unassembled WGS sequence"/>
</dbReference>